<dbReference type="InterPro" id="IPR016732">
    <property type="entry name" value="UCP018688"/>
</dbReference>
<feature type="domain" description="Phosphatidylglycerol lysyltransferase C-terminal" evidence="1">
    <location>
        <begin position="43"/>
        <end position="295"/>
    </location>
</feature>
<proteinExistence type="predicted"/>
<dbReference type="Gene3D" id="3.40.630.30">
    <property type="match status" value="1"/>
</dbReference>
<dbReference type="AlphaFoldDB" id="A0AAE3N6X4"/>
<dbReference type="InterPro" id="IPR016181">
    <property type="entry name" value="Acyl_CoA_acyltransferase"/>
</dbReference>
<evidence type="ECO:0000313" key="3">
    <source>
        <dbReference type="Proteomes" id="UP001212602"/>
    </source>
</evidence>
<dbReference type="Proteomes" id="UP001212602">
    <property type="component" value="Unassembled WGS sequence"/>
</dbReference>
<dbReference type="PANTHER" id="PTHR41373:SF1">
    <property type="entry name" value="PHOSPHATIDYLGLYCEROL LYSYLTRANSFERASE C-TERMINAL DOMAIN-CONTAINING PROTEIN"/>
    <property type="match status" value="1"/>
</dbReference>
<dbReference type="RefSeq" id="WP_271427243.1">
    <property type="nucleotide sequence ID" value="NZ_JAQIPB010000002.1"/>
</dbReference>
<accession>A0AAE3N6X4</accession>
<evidence type="ECO:0000259" key="1">
    <source>
        <dbReference type="Pfam" id="PF09924"/>
    </source>
</evidence>
<reference evidence="2" key="1">
    <citation type="submission" date="2023-01" db="EMBL/GenBank/DDBJ databases">
        <title>Xenophilus mangrovi sp. nov., isolated from soil of Mangrove nature reserve.</title>
        <authorList>
            <person name="Xu S."/>
            <person name="Liu Z."/>
            <person name="Xu Y."/>
        </authorList>
    </citation>
    <scope>NUCLEOTIDE SEQUENCE</scope>
    <source>
        <strain evidence="2">YW8</strain>
    </source>
</reference>
<dbReference type="SUPFAM" id="SSF55729">
    <property type="entry name" value="Acyl-CoA N-acyltransferases (Nat)"/>
    <property type="match status" value="2"/>
</dbReference>
<gene>
    <name evidence="2" type="ORF">PGB34_06455</name>
</gene>
<protein>
    <submittedName>
        <fullName evidence="2">Phosphatidylglycerol lysyltransferase domain-containing protein</fullName>
    </submittedName>
</protein>
<dbReference type="InterPro" id="IPR024320">
    <property type="entry name" value="LPG_synthase_C"/>
</dbReference>
<sequence>MTLRVDVNVSGGVSAGEPLALAHAARVAPLLAERQAGQGERAIADLSFANLWLFRRAHDYRFCDGPWPLIRGRAYDGQRHAIPLFPLGEAPPSVLRALLAPGECFFPLAEAQALALPPARFAFSASRDDADYLYRAQAFVDYAGAGLHNKRNLLKQCLAAHRLHHAPYTPQHQPLALQILRDWLQEKGKQAGEADDLPCQEALQHAPALGLEGFISWADGEPAGFVLAEPLQSGVCVLRFAKALARFKGLSQALFSHFAQNYPLQFGRPLDWLNFEQDMGLPNFRRTKLSYQPQALLHKLRAVPR</sequence>
<evidence type="ECO:0000313" key="2">
    <source>
        <dbReference type="EMBL" id="MDA7416003.1"/>
    </source>
</evidence>
<dbReference type="EMBL" id="JAQIPB010000002">
    <property type="protein sequence ID" value="MDA7416003.1"/>
    <property type="molecule type" value="Genomic_DNA"/>
</dbReference>
<dbReference type="Pfam" id="PF09924">
    <property type="entry name" value="LPG_synthase_C"/>
    <property type="match status" value="1"/>
</dbReference>
<organism evidence="2 3">
    <name type="scientific">Xenophilus arseniciresistens</name>
    <dbReference type="NCBI Taxonomy" id="1283306"/>
    <lineage>
        <taxon>Bacteria</taxon>
        <taxon>Pseudomonadati</taxon>
        <taxon>Pseudomonadota</taxon>
        <taxon>Betaproteobacteria</taxon>
        <taxon>Burkholderiales</taxon>
        <taxon>Comamonadaceae</taxon>
        <taxon>Xenophilus</taxon>
    </lineage>
</organism>
<dbReference type="PANTHER" id="PTHR41373">
    <property type="entry name" value="DUF2156 DOMAIN-CONTAINING PROTEIN"/>
    <property type="match status" value="1"/>
</dbReference>
<comment type="caution">
    <text evidence="2">The sequence shown here is derived from an EMBL/GenBank/DDBJ whole genome shotgun (WGS) entry which is preliminary data.</text>
</comment>
<name>A0AAE3N6X4_9BURK</name>
<keyword evidence="3" id="KW-1185">Reference proteome</keyword>